<keyword evidence="4" id="KW-0067">ATP-binding</keyword>
<keyword evidence="3" id="KW-0611">Plant defense</keyword>
<name>A0A8T1QLW2_CARIL</name>
<evidence type="ECO:0000259" key="7">
    <source>
        <dbReference type="Pfam" id="PF18052"/>
    </source>
</evidence>
<dbReference type="Proteomes" id="UP000811609">
    <property type="component" value="Chromosome 5"/>
</dbReference>
<dbReference type="PANTHER" id="PTHR36766:SF51">
    <property type="entry name" value="DISEASE RESISTANCE RPP13-LIKE PROTEIN 1"/>
    <property type="match status" value="1"/>
</dbReference>
<evidence type="ECO:0000313" key="11">
    <source>
        <dbReference type="Proteomes" id="UP000811609"/>
    </source>
</evidence>
<evidence type="ECO:0000256" key="3">
    <source>
        <dbReference type="ARBA" id="ARBA00022821"/>
    </source>
</evidence>
<feature type="signal peptide" evidence="5">
    <location>
        <begin position="1"/>
        <end position="26"/>
    </location>
</feature>
<keyword evidence="11" id="KW-1185">Reference proteome</keyword>
<dbReference type="Pfam" id="PF18052">
    <property type="entry name" value="Rx_N"/>
    <property type="match status" value="1"/>
</dbReference>
<dbReference type="InterPro" id="IPR041118">
    <property type="entry name" value="Rx_N"/>
</dbReference>
<organism evidence="10 11">
    <name type="scientific">Carya illinoinensis</name>
    <name type="common">Pecan</name>
    <dbReference type="NCBI Taxonomy" id="32201"/>
    <lineage>
        <taxon>Eukaryota</taxon>
        <taxon>Viridiplantae</taxon>
        <taxon>Streptophyta</taxon>
        <taxon>Embryophyta</taxon>
        <taxon>Tracheophyta</taxon>
        <taxon>Spermatophyta</taxon>
        <taxon>Magnoliopsida</taxon>
        <taxon>eudicotyledons</taxon>
        <taxon>Gunneridae</taxon>
        <taxon>Pentapetalae</taxon>
        <taxon>rosids</taxon>
        <taxon>fabids</taxon>
        <taxon>Fagales</taxon>
        <taxon>Juglandaceae</taxon>
        <taxon>Carya</taxon>
    </lineage>
</organism>
<dbReference type="Pfam" id="PF23598">
    <property type="entry name" value="LRR_14"/>
    <property type="match status" value="1"/>
</dbReference>
<keyword evidence="1" id="KW-0677">Repeat</keyword>
<dbReference type="InterPro" id="IPR055414">
    <property type="entry name" value="LRR_R13L4/SHOC2-like"/>
</dbReference>
<dbReference type="GO" id="GO:0043531">
    <property type="term" value="F:ADP binding"/>
    <property type="evidence" value="ECO:0007669"/>
    <property type="project" value="InterPro"/>
</dbReference>
<protein>
    <recommendedName>
        <fullName evidence="12">Disease resistance RPP13-like protein 1</fullName>
    </recommendedName>
</protein>
<feature type="domain" description="NB-ARC" evidence="6">
    <location>
        <begin position="177"/>
        <end position="345"/>
    </location>
</feature>
<gene>
    <name evidence="10" type="ORF">CIPAW_05G200400</name>
</gene>
<dbReference type="InterPro" id="IPR002182">
    <property type="entry name" value="NB-ARC"/>
</dbReference>
<evidence type="ECO:0000259" key="6">
    <source>
        <dbReference type="Pfam" id="PF00931"/>
    </source>
</evidence>
<proteinExistence type="predicted"/>
<dbReference type="FunFam" id="3.40.50.300:FF:001091">
    <property type="entry name" value="Probable disease resistance protein At1g61300"/>
    <property type="match status" value="1"/>
</dbReference>
<sequence length="1375" mass="154087">MAVGEVFLGAFLQVLFAEFASPVVRAFARREGLEKKLDKWRDTMSTIQKVLGDAEEKELHSENTAVKEWLEDLKDLAYDVEDVLDEFATQASRRKLKGKNQATTSKVRNLIPAYFSGLGSRLESNIKEISTRFEVLAARKEKLNLRENVDRRPHGIRGPLAPTSIMNEIVYGRDGDKKALLDLLLSQGSSDKVSVIPIIGMGGIGKTTLAQFVYNDEEVKSLFKLRAWTCVSEDFDAIRVTKAVLKSLSGQSNDDNDLNLLQIKLSEVLKGKKFLVILDDLWNDRYHDWTILFTPFEAGAPGSVVIITTRNREVANTTRTTEAYQLDLLSNDASVSIFTQHAFGARDFSSHPHLKDFGDEIVRKCKGLPLAAKVLGGLLRLNQDRDAWEEILNSEIWNILEQRREIVPALMLSYYHLPSHLKRCFAYCSILPKDYEFEEKEVVLLWMAGGLIQPQQKEKEMEDLGSKYFQDLLARSFFQQSNNKKSRFVMHDLINDLAKSVAGNTCFRMEDRVEGSKQGSILKKSRHVSYLGDQFDGFKKFEAFSELTCLRTFLPLMLPCPGWCFLTSYVSLELLPKLRCLRVLSLNGYGITKISNSIGDLIHLRYLDLSRTGITSLPESTTTLYNLQTLLLEQCKRLEKLPSTFGNLVNLRHLNILQARSLKAMPLHIGKLTCLRTLSDFIVGEDCCSGLKELGSLSYLRGTLSISKLENVIVPEDAMGMNLSGKPNLDGLSLEWSEDIDDSKDRTSEKEFLNLLQPHKVLKELTIRCYGGTEFPTWLNRPSLPNLVFLTIEDCKKCTLLPPLGKLPSLRVLSIAGMASMKSMGPEVCGDGSSQPFKSLETLNFKNMVEWENWSPCEAFFSNLRELSIKNCPKLSGNLPNHLPSLENVEIDGCCLNLVVSVASFPDQCKIKFEGSEGVVCGREIDFSSLNFKHLSTISEFESQMKVSITMGGLANVQTLEVCGFKELTHLWSNEVGSFPHLPSLRYLHVSDCPKLVSLVAKGQLPPTTLKELHIWNCNNIQILVEEDDTANSCGNSGDSSRSHDLRDLYISNCPSLKSLISSGELPTTLQTLRIWSCPELESIAKELHHNSLLKSIAISGCGNLKSLPTGIHSLSHLSNIEIRDCPSLDLLPDGELLPANLTRLNLASCEKMQVMVNRIHTCTSLQALSMGKCPRALVCFPEEGFPTNLTSLWIEDSSIAQGLFESGLHRITSLKVLRICDGSSHLVSFPEMKLPTSLIELEIDNFPNLEYLSPEGFRNLTSLEVLEIRNCEKLASLPKKVLPPSLRILQIDGCKKLTSFPTNCLPPSLRELLIEDCKKLTSFPTNCLPLSLLRLWIVRCPLLEEWCKKERGREGSTIARIPHVFLAQDLIGKN</sequence>
<evidence type="ECO:0000256" key="2">
    <source>
        <dbReference type="ARBA" id="ARBA00022741"/>
    </source>
</evidence>
<dbReference type="GO" id="GO:0005524">
    <property type="term" value="F:ATP binding"/>
    <property type="evidence" value="ECO:0007669"/>
    <property type="project" value="UniProtKB-KW"/>
</dbReference>
<evidence type="ECO:0000256" key="5">
    <source>
        <dbReference type="SAM" id="SignalP"/>
    </source>
</evidence>
<evidence type="ECO:0000259" key="9">
    <source>
        <dbReference type="Pfam" id="PF23598"/>
    </source>
</evidence>
<evidence type="ECO:0000256" key="1">
    <source>
        <dbReference type="ARBA" id="ARBA00022737"/>
    </source>
</evidence>
<accession>A0A8T1QLW2</accession>
<evidence type="ECO:0000259" key="8">
    <source>
        <dbReference type="Pfam" id="PF23559"/>
    </source>
</evidence>
<dbReference type="FunFam" id="1.10.10.10:FF:000322">
    <property type="entry name" value="Probable disease resistance protein At1g63360"/>
    <property type="match status" value="1"/>
</dbReference>
<keyword evidence="2" id="KW-0547">Nucleotide-binding</keyword>
<feature type="domain" description="Disease resistance N-terminal" evidence="7">
    <location>
        <begin position="9"/>
        <end position="101"/>
    </location>
</feature>
<feature type="chain" id="PRO_5035909588" description="Disease resistance RPP13-like protein 1" evidence="5">
    <location>
        <begin position="27"/>
        <end position="1375"/>
    </location>
</feature>
<dbReference type="Pfam" id="PF00931">
    <property type="entry name" value="NB-ARC"/>
    <property type="match status" value="1"/>
</dbReference>
<evidence type="ECO:0000256" key="4">
    <source>
        <dbReference type="ARBA" id="ARBA00022840"/>
    </source>
</evidence>
<comment type="caution">
    <text evidence="10">The sequence shown here is derived from an EMBL/GenBank/DDBJ whole genome shotgun (WGS) entry which is preliminary data.</text>
</comment>
<evidence type="ECO:0008006" key="12">
    <source>
        <dbReference type="Google" id="ProtNLM"/>
    </source>
</evidence>
<dbReference type="GO" id="GO:0006952">
    <property type="term" value="P:defense response"/>
    <property type="evidence" value="ECO:0007669"/>
    <property type="project" value="UniProtKB-KW"/>
</dbReference>
<dbReference type="Pfam" id="PF23559">
    <property type="entry name" value="WHD_DRP"/>
    <property type="match status" value="1"/>
</dbReference>
<feature type="domain" description="Disease resistance protein winged helix" evidence="8">
    <location>
        <begin position="430"/>
        <end position="498"/>
    </location>
</feature>
<keyword evidence="5" id="KW-0732">Signal</keyword>
<dbReference type="PANTHER" id="PTHR36766">
    <property type="entry name" value="PLANT BROAD-SPECTRUM MILDEW RESISTANCE PROTEIN RPW8"/>
    <property type="match status" value="1"/>
</dbReference>
<dbReference type="InterPro" id="IPR058922">
    <property type="entry name" value="WHD_DRP"/>
</dbReference>
<reference evidence="10" key="1">
    <citation type="submission" date="2020-12" db="EMBL/GenBank/DDBJ databases">
        <title>WGS assembly of Carya illinoinensis cv. Pawnee.</title>
        <authorList>
            <person name="Platts A."/>
            <person name="Shu S."/>
            <person name="Wright S."/>
            <person name="Barry K."/>
            <person name="Edger P."/>
            <person name="Pires J.C."/>
            <person name="Schmutz J."/>
        </authorList>
    </citation>
    <scope>NUCLEOTIDE SEQUENCE</scope>
    <source>
        <tissue evidence="10">Leaf</tissue>
    </source>
</reference>
<feature type="domain" description="Disease resistance R13L4/SHOC-2-like LRR" evidence="9">
    <location>
        <begin position="573"/>
        <end position="895"/>
    </location>
</feature>
<evidence type="ECO:0000313" key="10">
    <source>
        <dbReference type="EMBL" id="KAG6655221.1"/>
    </source>
</evidence>
<dbReference type="EMBL" id="CM031813">
    <property type="protein sequence ID" value="KAG6655221.1"/>
    <property type="molecule type" value="Genomic_DNA"/>
</dbReference>